<evidence type="ECO:0000256" key="6">
    <source>
        <dbReference type="ARBA" id="ARBA00038503"/>
    </source>
</evidence>
<feature type="compositionally biased region" description="Basic residues" evidence="8">
    <location>
        <begin position="240"/>
        <end position="250"/>
    </location>
</feature>
<dbReference type="Pfam" id="PF04900">
    <property type="entry name" value="Fcf1"/>
    <property type="match status" value="1"/>
</dbReference>
<dbReference type="EMBL" id="KV454008">
    <property type="protein sequence ID" value="ODQ44259.1"/>
    <property type="molecule type" value="Genomic_DNA"/>
</dbReference>
<feature type="domain" description="UTP23 sensor motif region" evidence="9">
    <location>
        <begin position="196"/>
        <end position="211"/>
    </location>
</feature>
<dbReference type="Proteomes" id="UP000094455">
    <property type="component" value="Unassembled WGS sequence"/>
</dbReference>
<dbReference type="AlphaFoldDB" id="A0A1E3NDQ3"/>
<dbReference type="GO" id="GO:0032040">
    <property type="term" value="C:small-subunit processome"/>
    <property type="evidence" value="ECO:0007669"/>
    <property type="project" value="EnsemblFungi"/>
</dbReference>
<dbReference type="InterPro" id="IPR029060">
    <property type="entry name" value="PIN-like_dom_sf"/>
</dbReference>
<reference evidence="10 11" key="1">
    <citation type="journal article" date="2016" name="Proc. Natl. Acad. Sci. U.S.A.">
        <title>Comparative genomics of biotechnologically important yeasts.</title>
        <authorList>
            <person name="Riley R."/>
            <person name="Haridas S."/>
            <person name="Wolfe K.H."/>
            <person name="Lopes M.R."/>
            <person name="Hittinger C.T."/>
            <person name="Goeker M."/>
            <person name="Salamov A.A."/>
            <person name="Wisecaver J.H."/>
            <person name="Long T.M."/>
            <person name="Calvey C.H."/>
            <person name="Aerts A.L."/>
            <person name="Barry K.W."/>
            <person name="Choi C."/>
            <person name="Clum A."/>
            <person name="Coughlan A.Y."/>
            <person name="Deshpande S."/>
            <person name="Douglass A.P."/>
            <person name="Hanson S.J."/>
            <person name="Klenk H.-P."/>
            <person name="LaButti K.M."/>
            <person name="Lapidus A."/>
            <person name="Lindquist E.A."/>
            <person name="Lipzen A.M."/>
            <person name="Meier-Kolthoff J.P."/>
            <person name="Ohm R.A."/>
            <person name="Otillar R.P."/>
            <person name="Pangilinan J.L."/>
            <person name="Peng Y."/>
            <person name="Rokas A."/>
            <person name="Rosa C.A."/>
            <person name="Scheuner C."/>
            <person name="Sibirny A.A."/>
            <person name="Slot J.C."/>
            <person name="Stielow J.B."/>
            <person name="Sun H."/>
            <person name="Kurtzman C.P."/>
            <person name="Blackwell M."/>
            <person name="Grigoriev I.V."/>
            <person name="Jeffries T.W."/>
        </authorList>
    </citation>
    <scope>NUCLEOTIDE SEQUENCE [LARGE SCALE GENOMIC DNA]</scope>
    <source>
        <strain evidence="10 11">NRRL Y-2026</strain>
    </source>
</reference>
<dbReference type="Pfam" id="PF24779">
    <property type="entry name" value="UTP23_sensor"/>
    <property type="match status" value="1"/>
</dbReference>
<evidence type="ECO:0000259" key="9">
    <source>
        <dbReference type="Pfam" id="PF24779"/>
    </source>
</evidence>
<evidence type="ECO:0000256" key="2">
    <source>
        <dbReference type="ARBA" id="ARBA00022517"/>
    </source>
</evidence>
<dbReference type="FunFam" id="3.40.50.1010:FF:000006">
    <property type="entry name" value="rRNA-processing protein UTP23 homolog"/>
    <property type="match status" value="1"/>
</dbReference>
<keyword evidence="3" id="KW-0698">rRNA processing</keyword>
<dbReference type="GeneID" id="30181583"/>
<dbReference type="RefSeq" id="XP_019015372.1">
    <property type="nucleotide sequence ID" value="XM_019164896.1"/>
</dbReference>
<feature type="region of interest" description="Disordered" evidence="8">
    <location>
        <begin position="171"/>
        <end position="279"/>
    </location>
</feature>
<keyword evidence="2" id="KW-0690">Ribosome biogenesis</keyword>
<dbReference type="STRING" id="763406.A0A1E3NDQ3"/>
<evidence type="ECO:0000256" key="1">
    <source>
        <dbReference type="ARBA" id="ARBA00004604"/>
    </source>
</evidence>
<dbReference type="GO" id="GO:0000472">
    <property type="term" value="P:endonucleolytic cleavage to generate mature 5'-end of SSU-rRNA from (SSU-rRNA, 5.8S rRNA, LSU-rRNA)"/>
    <property type="evidence" value="ECO:0007669"/>
    <property type="project" value="EnsemblFungi"/>
</dbReference>
<evidence type="ECO:0000256" key="5">
    <source>
        <dbReference type="ARBA" id="ARBA00037300"/>
    </source>
</evidence>
<gene>
    <name evidence="10" type="ORF">PICMEDRAFT_74864</name>
</gene>
<organism evidence="10 11">
    <name type="scientific">Pichia membranifaciens NRRL Y-2026</name>
    <dbReference type="NCBI Taxonomy" id="763406"/>
    <lineage>
        <taxon>Eukaryota</taxon>
        <taxon>Fungi</taxon>
        <taxon>Dikarya</taxon>
        <taxon>Ascomycota</taxon>
        <taxon>Saccharomycotina</taxon>
        <taxon>Pichiomycetes</taxon>
        <taxon>Pichiales</taxon>
        <taxon>Pichiaceae</taxon>
        <taxon>Pichia</taxon>
    </lineage>
</organism>
<name>A0A1E3NDQ3_9ASCO</name>
<proteinExistence type="inferred from homology"/>
<comment type="similarity">
    <text evidence="6">Belongs to the UTP23/FCF1 family. UTP23 subfamily.</text>
</comment>
<protein>
    <recommendedName>
        <fullName evidence="7">U three protein 23</fullName>
    </recommendedName>
</protein>
<dbReference type="GO" id="GO:0000480">
    <property type="term" value="P:endonucleolytic cleavage in 5'-ETS of tricistronic rRNA transcript (SSU-rRNA, 5.8S rRNA, LSU-rRNA)"/>
    <property type="evidence" value="ECO:0007669"/>
    <property type="project" value="EnsemblFungi"/>
</dbReference>
<dbReference type="InterPro" id="IPR006984">
    <property type="entry name" value="Fcf1/UTP23"/>
</dbReference>
<evidence type="ECO:0000313" key="10">
    <source>
        <dbReference type="EMBL" id="ODQ44259.1"/>
    </source>
</evidence>
<evidence type="ECO:0000256" key="8">
    <source>
        <dbReference type="SAM" id="MobiDB-lite"/>
    </source>
</evidence>
<evidence type="ECO:0000256" key="4">
    <source>
        <dbReference type="ARBA" id="ARBA00023242"/>
    </source>
</evidence>
<dbReference type="Gene3D" id="3.40.50.1010">
    <property type="entry name" value="5'-nuclease"/>
    <property type="match status" value="1"/>
</dbReference>
<keyword evidence="11" id="KW-1185">Reference proteome</keyword>
<dbReference type="PANTHER" id="PTHR12416">
    <property type="entry name" value="RRNA-PROCESSING PROTEIN UTP23 HOMOLOG"/>
    <property type="match status" value="1"/>
</dbReference>
<sequence>MRQKRAKQYRKQIQVLKTTFKFKTPIQCVVDDSTILEATNANYDLVKGMDGIVQHETKYFVTQCCVQHLYDSENQQAIDLAKRMEKRRCGHKDTLSSFECIKSITNVDGENKYRYLVVTQDERLRTSLRNVAGVPLCFLYRSVLVMEPMSTVTKRVVQAVERMKLTQGLNSVDAGKRVRDGDEDVDPVQQEVQAQRKKRVKGVNPLAMKKKAKKAKKDAVTTGPTKEDRDPSEAAAGDGKKRRRRRHTHKTNSAEEETREEPAASVAEPATPVVAAADE</sequence>
<evidence type="ECO:0000313" key="11">
    <source>
        <dbReference type="Proteomes" id="UP000094455"/>
    </source>
</evidence>
<dbReference type="GO" id="GO:0000447">
    <property type="term" value="P:endonucleolytic cleavage in ITS1 to separate SSU-rRNA from 5.8S rRNA and LSU-rRNA from tricistronic rRNA transcript (SSU-rRNA, 5.8S rRNA, LSU-rRNA)"/>
    <property type="evidence" value="ECO:0007669"/>
    <property type="project" value="EnsemblFungi"/>
</dbReference>
<dbReference type="OrthoDB" id="25675at2759"/>
<dbReference type="SUPFAM" id="SSF88723">
    <property type="entry name" value="PIN domain-like"/>
    <property type="match status" value="1"/>
</dbReference>
<comment type="function">
    <text evidence="5">Involved in rRNA-processing and ribosome biogenesis.</text>
</comment>
<dbReference type="InterPro" id="IPR057776">
    <property type="entry name" value="UTP23_sensor"/>
</dbReference>
<evidence type="ECO:0000256" key="7">
    <source>
        <dbReference type="ARBA" id="ARBA00076388"/>
    </source>
</evidence>
<dbReference type="GO" id="GO:0070181">
    <property type="term" value="F:small ribosomal subunit rRNA binding"/>
    <property type="evidence" value="ECO:0007669"/>
    <property type="project" value="EnsemblFungi"/>
</dbReference>
<feature type="compositionally biased region" description="Low complexity" evidence="8">
    <location>
        <begin position="263"/>
        <end position="279"/>
    </location>
</feature>
<accession>A0A1E3NDQ3</accession>
<dbReference type="CDD" id="cd09865">
    <property type="entry name" value="PIN_ScUtp23p-like"/>
    <property type="match status" value="1"/>
</dbReference>
<evidence type="ECO:0000256" key="3">
    <source>
        <dbReference type="ARBA" id="ARBA00022552"/>
    </source>
</evidence>
<comment type="subcellular location">
    <subcellularLocation>
        <location evidence="1">Nucleus</location>
        <location evidence="1">Nucleolus</location>
    </subcellularLocation>
</comment>
<keyword evidence="4" id="KW-0539">Nucleus</keyword>